<dbReference type="SUPFAM" id="SSF53335">
    <property type="entry name" value="S-adenosyl-L-methionine-dependent methyltransferases"/>
    <property type="match status" value="1"/>
</dbReference>
<dbReference type="RefSeq" id="WP_169102757.1">
    <property type="nucleotide sequence ID" value="NZ_JABBVZ010000121.1"/>
</dbReference>
<reference evidence="1 2" key="1">
    <citation type="submission" date="2020-04" db="EMBL/GenBank/DDBJ databases">
        <authorList>
            <person name="Zhang R."/>
            <person name="Schippers A."/>
        </authorList>
    </citation>
    <scope>NUCLEOTIDE SEQUENCE [LARGE SCALE GENOMIC DNA]</scope>
    <source>
        <strain evidence="1 2">DSM 109850</strain>
    </source>
</reference>
<dbReference type="Proteomes" id="UP000533476">
    <property type="component" value="Unassembled WGS sequence"/>
</dbReference>
<proteinExistence type="predicted"/>
<dbReference type="GO" id="GO:0003676">
    <property type="term" value="F:nucleic acid binding"/>
    <property type="evidence" value="ECO:0007669"/>
    <property type="project" value="InterPro"/>
</dbReference>
<organism evidence="1 2">
    <name type="scientific">Sulfobacillus harzensis</name>
    <dbReference type="NCBI Taxonomy" id="2729629"/>
    <lineage>
        <taxon>Bacteria</taxon>
        <taxon>Bacillati</taxon>
        <taxon>Bacillota</taxon>
        <taxon>Clostridia</taxon>
        <taxon>Eubacteriales</taxon>
        <taxon>Clostridiales Family XVII. Incertae Sedis</taxon>
        <taxon>Sulfobacillus</taxon>
    </lineage>
</organism>
<accession>A0A7Y0L7S4</accession>
<keyword evidence="2" id="KW-1185">Reference proteome</keyword>
<dbReference type="Gene3D" id="3.40.50.150">
    <property type="entry name" value="Vaccinia Virus protein VP39"/>
    <property type="match status" value="1"/>
</dbReference>
<dbReference type="InterPro" id="IPR029063">
    <property type="entry name" value="SAM-dependent_MTases_sf"/>
</dbReference>
<dbReference type="GO" id="GO:0032259">
    <property type="term" value="P:methylation"/>
    <property type="evidence" value="ECO:0007669"/>
    <property type="project" value="InterPro"/>
</dbReference>
<evidence type="ECO:0000313" key="1">
    <source>
        <dbReference type="EMBL" id="NMP24547.1"/>
    </source>
</evidence>
<sequence>MPESWKNQLYFGDNLDILREYIPDESVDLIYLDPPFNSGYPGFVMDLR</sequence>
<evidence type="ECO:0008006" key="3">
    <source>
        <dbReference type="Google" id="ProtNLM"/>
    </source>
</evidence>
<dbReference type="EMBL" id="JABBVZ010000121">
    <property type="protein sequence ID" value="NMP24547.1"/>
    <property type="molecule type" value="Genomic_DNA"/>
</dbReference>
<comment type="caution">
    <text evidence="1">The sequence shown here is derived from an EMBL/GenBank/DDBJ whole genome shotgun (WGS) entry which is preliminary data.</text>
</comment>
<dbReference type="GO" id="GO:0008168">
    <property type="term" value="F:methyltransferase activity"/>
    <property type="evidence" value="ECO:0007669"/>
    <property type="project" value="InterPro"/>
</dbReference>
<dbReference type="InterPro" id="IPR002052">
    <property type="entry name" value="DNA_methylase_N6_adenine_CS"/>
</dbReference>
<name>A0A7Y0L7S4_9FIRM</name>
<evidence type="ECO:0000313" key="2">
    <source>
        <dbReference type="Proteomes" id="UP000533476"/>
    </source>
</evidence>
<protein>
    <recommendedName>
        <fullName evidence="3">DNA methylase N-4/N-6 domain-containing protein</fullName>
    </recommendedName>
</protein>
<dbReference type="PROSITE" id="PS00092">
    <property type="entry name" value="N6_MTASE"/>
    <property type="match status" value="1"/>
</dbReference>
<gene>
    <name evidence="1" type="ORF">HIJ39_19720</name>
</gene>
<dbReference type="AlphaFoldDB" id="A0A7Y0L7S4"/>